<organism evidence="1 2">
    <name type="scientific">Streptococcus mitis</name>
    <dbReference type="NCBI Taxonomy" id="28037"/>
    <lineage>
        <taxon>Bacteria</taxon>
        <taxon>Bacillati</taxon>
        <taxon>Bacillota</taxon>
        <taxon>Bacilli</taxon>
        <taxon>Lactobacillales</taxon>
        <taxon>Streptococcaceae</taxon>
        <taxon>Streptococcus</taxon>
        <taxon>Streptococcus mitis group</taxon>
    </lineage>
</organism>
<gene>
    <name evidence="1" type="ORF">D8838_03365</name>
</gene>
<name>A0A428E3L1_STRMT</name>
<evidence type="ECO:0000313" key="1">
    <source>
        <dbReference type="EMBL" id="RSJ04670.1"/>
    </source>
</evidence>
<reference evidence="1 2" key="1">
    <citation type="submission" date="2018-11" db="EMBL/GenBank/DDBJ databases">
        <title>Species Designations Belie Phenotypic and Genotypic Heterogeneity in Oral Streptococci.</title>
        <authorList>
            <person name="Velsko I."/>
        </authorList>
    </citation>
    <scope>NUCLEOTIDE SEQUENCE [LARGE SCALE GENOMIC DNA]</scope>
    <source>
        <strain evidence="1 2">BCC33</strain>
    </source>
</reference>
<evidence type="ECO:0000313" key="2">
    <source>
        <dbReference type="Proteomes" id="UP000268311"/>
    </source>
</evidence>
<protein>
    <submittedName>
        <fullName evidence="1">Uncharacterized protein</fullName>
    </submittedName>
</protein>
<accession>A0A428E3L1</accession>
<proteinExistence type="predicted"/>
<dbReference type="Proteomes" id="UP000268311">
    <property type="component" value="Unassembled WGS sequence"/>
</dbReference>
<dbReference type="EMBL" id="RJOF01000002">
    <property type="protein sequence ID" value="RSJ04670.1"/>
    <property type="molecule type" value="Genomic_DNA"/>
</dbReference>
<sequence length="70" mass="8167">MKSIITKDFMESDKYVVKYEKEIAHSDYLGHKTSRDSSQLKTIFKLDFPIENIRIGVLQVQEVIYKKGVS</sequence>
<comment type="caution">
    <text evidence="1">The sequence shown here is derived from an EMBL/GenBank/DDBJ whole genome shotgun (WGS) entry which is preliminary data.</text>
</comment>
<dbReference type="AlphaFoldDB" id="A0A428E3L1"/>